<dbReference type="CDD" id="cd04167">
    <property type="entry name" value="Snu114p"/>
    <property type="match status" value="1"/>
</dbReference>
<dbReference type="Gene3D" id="2.40.30.10">
    <property type="entry name" value="Translation factors"/>
    <property type="match status" value="1"/>
</dbReference>
<evidence type="ECO:0000256" key="7">
    <source>
        <dbReference type="ARBA" id="ARBA00023187"/>
    </source>
</evidence>
<accession>A0A642V8R5</accession>
<dbReference type="EMBL" id="SWFS01000118">
    <property type="protein sequence ID" value="KAA8916173.1"/>
    <property type="molecule type" value="Genomic_DNA"/>
</dbReference>
<evidence type="ECO:0000256" key="5">
    <source>
        <dbReference type="ARBA" id="ARBA00022741"/>
    </source>
</evidence>
<dbReference type="Gene3D" id="3.30.70.870">
    <property type="entry name" value="Elongation Factor G (Translational Gtpase), domain 3"/>
    <property type="match status" value="1"/>
</dbReference>
<comment type="function">
    <text evidence="11">Component of the U5 snRNP complex required for pre-mRNA splicing. Binds GTP.</text>
</comment>
<keyword evidence="5" id="KW-0547">Nucleotide-binding</keyword>
<evidence type="ECO:0000256" key="8">
    <source>
        <dbReference type="ARBA" id="ARBA00023242"/>
    </source>
</evidence>
<dbReference type="InterPro" id="IPR031950">
    <property type="entry name" value="EFTUD2_N"/>
</dbReference>
<dbReference type="InterPro" id="IPR014721">
    <property type="entry name" value="Ribsml_uS5_D2-typ_fold_subgr"/>
</dbReference>
<dbReference type="GO" id="GO:0030623">
    <property type="term" value="F:U5 snRNA binding"/>
    <property type="evidence" value="ECO:0007669"/>
    <property type="project" value="TreeGrafter"/>
</dbReference>
<dbReference type="InterPro" id="IPR004161">
    <property type="entry name" value="EFTu-like_2"/>
</dbReference>
<dbReference type="SUPFAM" id="SSF54211">
    <property type="entry name" value="Ribosomal protein S5 domain 2-like"/>
    <property type="match status" value="1"/>
</dbReference>
<dbReference type="FunFam" id="3.90.1430.10:FF:000001">
    <property type="entry name" value="116 kDa U5 small nuclear ribonucleoprotein component"/>
    <property type="match status" value="1"/>
</dbReference>
<evidence type="ECO:0000259" key="12">
    <source>
        <dbReference type="PROSITE" id="PS51722"/>
    </source>
</evidence>
<comment type="subcellular location">
    <subcellularLocation>
        <location evidence="1">Nucleus</location>
    </subcellularLocation>
</comment>
<keyword evidence="8" id="KW-0539">Nucleus</keyword>
<dbReference type="GO" id="GO:0000974">
    <property type="term" value="C:Prp19 complex"/>
    <property type="evidence" value="ECO:0007669"/>
    <property type="project" value="UniProtKB-ARBA"/>
</dbReference>
<feature type="domain" description="Tr-type G" evidence="12">
    <location>
        <begin position="130"/>
        <end position="345"/>
    </location>
</feature>
<evidence type="ECO:0000256" key="6">
    <source>
        <dbReference type="ARBA" id="ARBA00023134"/>
    </source>
</evidence>
<organism evidence="13 14">
    <name type="scientific">Trichomonascus ciferrii</name>
    <dbReference type="NCBI Taxonomy" id="44093"/>
    <lineage>
        <taxon>Eukaryota</taxon>
        <taxon>Fungi</taxon>
        <taxon>Dikarya</taxon>
        <taxon>Ascomycota</taxon>
        <taxon>Saccharomycotina</taxon>
        <taxon>Dipodascomycetes</taxon>
        <taxon>Dipodascales</taxon>
        <taxon>Trichomonascaceae</taxon>
        <taxon>Trichomonascus</taxon>
        <taxon>Trichomonascus ciferrii complex</taxon>
    </lineage>
</organism>
<reference evidence="13" key="1">
    <citation type="journal article" date="2019" name="G3 (Bethesda)">
        <title>Genome Assemblies of Two Rare Opportunistic Yeast Pathogens: Diutina rugosa (syn. Candida rugosa) and Trichomonascus ciferrii (syn. Candida ciferrii).</title>
        <authorList>
            <person name="Mixao V."/>
            <person name="Saus E."/>
            <person name="Hansen A.P."/>
            <person name="Lass-Florl C."/>
            <person name="Gabaldon T."/>
        </authorList>
    </citation>
    <scope>NUCLEOTIDE SEQUENCE</scope>
    <source>
        <strain evidence="13">CBS 4856</strain>
    </source>
</reference>
<dbReference type="Pfam" id="PF03764">
    <property type="entry name" value="EFG_IV"/>
    <property type="match status" value="1"/>
</dbReference>
<dbReference type="InterPro" id="IPR000795">
    <property type="entry name" value="T_Tr_GTP-bd_dom"/>
</dbReference>
<dbReference type="GO" id="GO:0005525">
    <property type="term" value="F:GTP binding"/>
    <property type="evidence" value="ECO:0007669"/>
    <property type="project" value="UniProtKB-KW"/>
</dbReference>
<evidence type="ECO:0000256" key="9">
    <source>
        <dbReference type="ARBA" id="ARBA00031432"/>
    </source>
</evidence>
<dbReference type="FunFam" id="2.40.30.10:FF:000029">
    <property type="entry name" value="116 kDa U5 small nuclear ribonucleoprotein component"/>
    <property type="match status" value="1"/>
</dbReference>
<dbReference type="SUPFAM" id="SSF52540">
    <property type="entry name" value="P-loop containing nucleoside triphosphate hydrolases"/>
    <property type="match status" value="1"/>
</dbReference>
<proteinExistence type="predicted"/>
<name>A0A642V8R5_9ASCO</name>
<evidence type="ECO:0000256" key="4">
    <source>
        <dbReference type="ARBA" id="ARBA00022728"/>
    </source>
</evidence>
<keyword evidence="7" id="KW-0508">mRNA splicing</keyword>
<dbReference type="Gene3D" id="3.30.230.10">
    <property type="match status" value="1"/>
</dbReference>
<dbReference type="FunFam" id="3.30.70.870:FF:000002">
    <property type="entry name" value="Translation elongation factor 2"/>
    <property type="match status" value="1"/>
</dbReference>
<dbReference type="PANTHER" id="PTHR42908:SF6">
    <property type="entry name" value="116 KDA U5 SMALL NUCLEAR RIBONUCLEOPROTEIN COMPONENT"/>
    <property type="match status" value="1"/>
</dbReference>
<protein>
    <recommendedName>
        <fullName evidence="2">116 kDa U5 small nuclear ribonucleoprotein component</fullName>
    </recommendedName>
    <alternativeName>
        <fullName evidence="9">U5 snRNP-specific protein, 116 kDa</fullName>
    </alternativeName>
</protein>
<sequence>MVCNISSTNFVRFGNYIGDVYEDEDEDEEIVSDHGRITAISGNDEDEEMNDDEVNEKQAIVLHEDKQHYPSASEVFGEDVETVFEERDKQPLTEPLIAPIKTKKISVEEKDIPAAYYSREFHANLMNFPEQIRNVALVGHLHHGKTAFMDMLVKETHPDVGQNKNKNLEMGLRYTDTHVLEINRGLTVKSSPMSFLLQSRKGKSHLFNVVDTPGHVNFTDEVAAAGRLVDGFVVVLDVVEGVQINTKQVIQHAINEGLSLVLALNKVDRLILDLKLPPSDAYYKMLHCIEEVNNFIKSIQPSSPVRLSPERGNVLFASTEMEWCFTLKSFSVMYEKTFPGIDIDEFSKRLWGNIFYDPSTRKFKKSSQNGCVRSFVHFILEPIYKIYTHTVGEDEVALKATLGKLGVSLKPSIYKLDVRPLLKIVCKSFFGDASPFVDLVISNIPSPVESARAKAEKTFTGPLDCEMAECIRNCDSDGPLIINVTKLYPSADVSEFYCLGRVLSGTVGMGKEVKVLGEEYTIDDEEDMVVSKVQDVWIPQTRYKVSVDSVPAGNLVLLRGVDSTVVTTATIVSSEFRLHAYILKPLDFMSEAVVKVAVEPINPSELPKMLEGLRKLNKTYPLLQMRVEESGEHIMLGSGELYMDCVMHDLRTLFAEMEIKISDPVTRFAETCTERSIIKCYAETPNQKNKITMTAEPLAEGISEDIESGKVDIRWPIKEVGKFFQENHDWDLMAARSIWAFGPDDKGPNILQDDTLPTEVDKRLLNSIREAVRQGFQWSAREGPLCEEPIRGVNFKIIDADIAKEPVYRGGGQIIPTVRRVCSSSLLLASPRLLEPVYNCYITCPGGVVDIIYNLLTNRRGSVLSDIPIAGTPLYYVIGQVPVVDSFGFETDLRVASEGQAYVSMVFDRWQTVPGDPMDKDQKLEPLSAARPLALARDFVLKTRRRKGLSEEPTVTKFLDQSLVEQLSELNLLK</sequence>
<dbReference type="GO" id="GO:0071007">
    <property type="term" value="C:U2-type catalytic step 2 spliceosome"/>
    <property type="evidence" value="ECO:0007669"/>
    <property type="project" value="TreeGrafter"/>
</dbReference>
<dbReference type="CDD" id="cd01683">
    <property type="entry name" value="EF2_IV_snRNP"/>
    <property type="match status" value="1"/>
</dbReference>
<evidence type="ECO:0000313" key="14">
    <source>
        <dbReference type="Proteomes" id="UP000761534"/>
    </source>
</evidence>
<dbReference type="Gene3D" id="3.90.1430.10">
    <property type="entry name" value="Yeast translation eEF2 (G' domain)"/>
    <property type="match status" value="1"/>
</dbReference>
<dbReference type="AlphaFoldDB" id="A0A642V8R5"/>
<dbReference type="GO" id="GO:0000398">
    <property type="term" value="P:mRNA splicing, via spliceosome"/>
    <property type="evidence" value="ECO:0007669"/>
    <property type="project" value="UniProtKB-ARBA"/>
</dbReference>
<comment type="caution">
    <text evidence="13">The sequence shown here is derived from an EMBL/GenBank/DDBJ whole genome shotgun (WGS) entry which is preliminary data.</text>
</comment>
<evidence type="ECO:0000256" key="11">
    <source>
        <dbReference type="ARBA" id="ARBA00055641"/>
    </source>
</evidence>
<dbReference type="NCBIfam" id="TIGR00231">
    <property type="entry name" value="small_GTP"/>
    <property type="match status" value="1"/>
</dbReference>
<keyword evidence="3" id="KW-0507">mRNA processing</keyword>
<dbReference type="InterPro" id="IPR035655">
    <property type="entry name" value="U5-116kDa_C"/>
</dbReference>
<dbReference type="PROSITE" id="PS51722">
    <property type="entry name" value="G_TR_2"/>
    <property type="match status" value="1"/>
</dbReference>
<dbReference type="SMART" id="SM00838">
    <property type="entry name" value="EFG_C"/>
    <property type="match status" value="1"/>
</dbReference>
<dbReference type="SUPFAM" id="SSF50447">
    <property type="entry name" value="Translation proteins"/>
    <property type="match status" value="1"/>
</dbReference>
<dbReference type="Pfam" id="PF00009">
    <property type="entry name" value="GTP_EFTU"/>
    <property type="match status" value="1"/>
</dbReference>
<dbReference type="Pfam" id="PF16004">
    <property type="entry name" value="EFTUD2"/>
    <property type="match status" value="1"/>
</dbReference>
<dbReference type="InterPro" id="IPR035647">
    <property type="entry name" value="EFG_III/V"/>
</dbReference>
<dbReference type="Gene3D" id="3.30.70.240">
    <property type="match status" value="1"/>
</dbReference>
<dbReference type="PRINTS" id="PR00315">
    <property type="entry name" value="ELONGATNFCT"/>
</dbReference>
<dbReference type="InterPro" id="IPR020568">
    <property type="entry name" value="Ribosomal_Su5_D2-typ_SF"/>
</dbReference>
<dbReference type="InterPro" id="IPR009000">
    <property type="entry name" value="Transl_B-barrel_sf"/>
</dbReference>
<comment type="function">
    <text evidence="10">Required for pre-mRNA splicing as component of the spliceosome, including pre-catalytic, catalytic and post-catalytic spliceosomal complexes. Component of the U5 snRNP and the U4/U6-U5 tri-snRNP complex, a building block of the spliceosome. As a component of the minor spliceosome, involved in the splicing of U12-type introns in pre-mRNAs.</text>
</comment>
<keyword evidence="14" id="KW-1185">Reference proteome</keyword>
<evidence type="ECO:0000256" key="3">
    <source>
        <dbReference type="ARBA" id="ARBA00022664"/>
    </source>
</evidence>
<gene>
    <name evidence="13" type="ORF">TRICI_001664</name>
</gene>
<dbReference type="Proteomes" id="UP000761534">
    <property type="component" value="Unassembled WGS sequence"/>
</dbReference>
<dbReference type="GO" id="GO:0005829">
    <property type="term" value="C:cytosol"/>
    <property type="evidence" value="ECO:0007669"/>
    <property type="project" value="TreeGrafter"/>
</dbReference>
<dbReference type="VEuPathDB" id="FungiDB:TRICI_001664"/>
<dbReference type="OrthoDB" id="364892at2759"/>
<dbReference type="InterPro" id="IPR000640">
    <property type="entry name" value="EFG_V-like"/>
</dbReference>
<dbReference type="FunFam" id="3.40.50.300:FF:000646">
    <property type="entry name" value="U5 small nuclear ribonucleoprotein component"/>
    <property type="match status" value="1"/>
</dbReference>
<evidence type="ECO:0000313" key="13">
    <source>
        <dbReference type="EMBL" id="KAA8916173.1"/>
    </source>
</evidence>
<dbReference type="Pfam" id="PF00679">
    <property type="entry name" value="EFG_C"/>
    <property type="match status" value="1"/>
</dbReference>
<dbReference type="PANTHER" id="PTHR42908">
    <property type="entry name" value="TRANSLATION ELONGATION FACTOR-RELATED"/>
    <property type="match status" value="1"/>
</dbReference>
<keyword evidence="4" id="KW-0747">Spliceosome</keyword>
<dbReference type="GO" id="GO:0003924">
    <property type="term" value="F:GTPase activity"/>
    <property type="evidence" value="ECO:0007669"/>
    <property type="project" value="InterPro"/>
</dbReference>
<dbReference type="InterPro" id="IPR027417">
    <property type="entry name" value="P-loop_NTPase"/>
</dbReference>
<dbReference type="CDD" id="cd04090">
    <property type="entry name" value="EF2_II_snRNP"/>
    <property type="match status" value="1"/>
</dbReference>
<dbReference type="CDD" id="cd04098">
    <property type="entry name" value="eEF2_C_snRNP"/>
    <property type="match status" value="1"/>
</dbReference>
<evidence type="ECO:0000256" key="10">
    <source>
        <dbReference type="ARBA" id="ARBA00045974"/>
    </source>
</evidence>
<dbReference type="Pfam" id="PF14492">
    <property type="entry name" value="EFG_III"/>
    <property type="match status" value="1"/>
</dbReference>
<dbReference type="InterPro" id="IPR041095">
    <property type="entry name" value="EFG_II"/>
</dbReference>
<dbReference type="InterPro" id="IPR005225">
    <property type="entry name" value="Small_GTP-bd"/>
</dbReference>
<dbReference type="SUPFAM" id="SSF54980">
    <property type="entry name" value="EF-G C-terminal domain-like"/>
    <property type="match status" value="2"/>
</dbReference>
<dbReference type="InterPro" id="IPR005517">
    <property type="entry name" value="Transl_elong_EFG/EF2_IV"/>
</dbReference>
<dbReference type="Pfam" id="PF03144">
    <property type="entry name" value="GTP_EFTU_D2"/>
    <property type="match status" value="1"/>
</dbReference>
<keyword evidence="6" id="KW-0342">GTP-binding</keyword>
<dbReference type="GO" id="GO:0046540">
    <property type="term" value="C:U4/U6 x U5 tri-snRNP complex"/>
    <property type="evidence" value="ECO:0007669"/>
    <property type="project" value="TreeGrafter"/>
</dbReference>
<dbReference type="GO" id="GO:0005682">
    <property type="term" value="C:U5 snRNP"/>
    <property type="evidence" value="ECO:0007669"/>
    <property type="project" value="UniProtKB-ARBA"/>
</dbReference>
<dbReference type="InterPro" id="IPR044121">
    <property type="entry name" value="Snu114_GTP-bd"/>
</dbReference>
<dbReference type="Gene3D" id="3.40.50.300">
    <property type="entry name" value="P-loop containing nucleotide triphosphate hydrolases"/>
    <property type="match status" value="1"/>
</dbReference>
<dbReference type="SMART" id="SM00889">
    <property type="entry name" value="EFG_IV"/>
    <property type="match status" value="1"/>
</dbReference>
<evidence type="ECO:0000256" key="1">
    <source>
        <dbReference type="ARBA" id="ARBA00004123"/>
    </source>
</evidence>
<evidence type="ECO:0000256" key="2">
    <source>
        <dbReference type="ARBA" id="ARBA00018774"/>
    </source>
</evidence>
<dbReference type="FunFam" id="3.30.230.10:FF:000009">
    <property type="entry name" value="116 kDa U5 small nuclear ribonucleoprotein component"/>
    <property type="match status" value="1"/>
</dbReference>